<feature type="region of interest" description="Disordered" evidence="3">
    <location>
        <begin position="137"/>
        <end position="174"/>
    </location>
</feature>
<feature type="compositionally biased region" description="Low complexity" evidence="3">
    <location>
        <begin position="162"/>
        <end position="171"/>
    </location>
</feature>
<feature type="region of interest" description="Disordered" evidence="3">
    <location>
        <begin position="75"/>
        <end position="106"/>
    </location>
</feature>
<organism evidence="4 5">
    <name type="scientific">Chaetoceros tenuissimus</name>
    <dbReference type="NCBI Taxonomy" id="426638"/>
    <lineage>
        <taxon>Eukaryota</taxon>
        <taxon>Sar</taxon>
        <taxon>Stramenopiles</taxon>
        <taxon>Ochrophyta</taxon>
        <taxon>Bacillariophyta</taxon>
        <taxon>Coscinodiscophyceae</taxon>
        <taxon>Chaetocerotophycidae</taxon>
        <taxon>Chaetocerotales</taxon>
        <taxon>Chaetocerotaceae</taxon>
        <taxon>Chaetoceros</taxon>
    </lineage>
</organism>
<dbReference type="Gene3D" id="1.25.40.20">
    <property type="entry name" value="Ankyrin repeat-containing domain"/>
    <property type="match status" value="1"/>
</dbReference>
<sequence length="1021" mass="113798">MTREKRRFGLFSSSHSKGSSNNSNRADRGLNSRPSDAGNDLDEQDSPIMKGYKECLNATKTASEAVRKSFACATTENGSTGTAASSNSTNNGLRTPTAGTDEKKIRGGNIDSSFASSFNCVGNGLAGTSNKTSIIGRTRLNSLGKTPKTTNTSSGMNENAKPKSSSPTSSSGRHEIPGIILLMDQNNWSRVNQRAKKYRRECKKTVYLPKDRNRLKRGRSDASSDLSKSFASQTTTASTRTVHHKNSAEVESDEVVKCKALHHACHCLRRVHAHIRKCISESLKVEIHSPRKNSSRTFTSSAPSFDSSGDDMYRLSSHSFESFASTTSNQQYDGEWDDPWIEACKAILTIIEQYPEAAEMRESRHGCLPIHLAAFAMGPTPDVNSVEEMYATLGKSIHGEKKTFSLQDLPPPRPISQSRRVTSTCSTGGSSTGTSIDSFSVNLEKELYLGPSSNGRRLHGSSSYDSSCPLERMEAQLRASAKNKLDNLDEDRVLMSARSLFNAEKASIPRPPTLNSLNGDMYRSSSIGSQTSTCSNSVMSAASTVAPYAPSPKYRNFDLRKYIANEARREEYSLRVLNALLDAYPRGVKEDSEGGRLPLHTAIAGKASLKVIETIARAYPDACRCRNFENSLPIHLAAVYGVSDPDIIPMLLRHYPYATVGRNRFERTPYEEAFLQAGENGREHQEEILRALAKPPEHWNTETRHLHTENQWGQDFGASIDHLLDGEYQSTGRAKAPQDQRRVDTNDLFDLIRARQWDYIVDNIDIFQHQAEKRRSVEVRGGYNARVSALYFACEHNPTYDVVETLVNACPDSIGWKKHPGGEYPLHAACSWSSSSSVVGFLLAASPDVARIQDYAGNLPLHSACYSGAPKKIVESLMMTNPRAVDVTNAINFSPIDIVRKLSHRNRNEILHYIEEVSLEVLRKKREREFERERREKERREQDRLRELENENNKMEDNDNGNSSKTKKKSWFSKKDKNSDISNQENESTERKTNITNSPPPKESIEVEPAHDSDNGNLVWV</sequence>
<feature type="compositionally biased region" description="Basic and acidic residues" evidence="3">
    <location>
        <begin position="1003"/>
        <end position="1014"/>
    </location>
</feature>
<evidence type="ECO:0008006" key="6">
    <source>
        <dbReference type="Google" id="ProtNLM"/>
    </source>
</evidence>
<feature type="compositionally biased region" description="Low complexity" evidence="3">
    <location>
        <begin position="422"/>
        <end position="435"/>
    </location>
</feature>
<keyword evidence="1" id="KW-0677">Repeat</keyword>
<dbReference type="InterPro" id="IPR052420">
    <property type="entry name" value="Espin/Espin-like"/>
</dbReference>
<keyword evidence="5" id="KW-1185">Reference proteome</keyword>
<dbReference type="SUPFAM" id="SSF48403">
    <property type="entry name" value="Ankyrin repeat"/>
    <property type="match status" value="1"/>
</dbReference>
<feature type="region of interest" description="Disordered" evidence="3">
    <location>
        <begin position="1"/>
        <end position="46"/>
    </location>
</feature>
<dbReference type="PANTHER" id="PTHR24153:SF8">
    <property type="entry name" value="FORKED, ISOFORM F"/>
    <property type="match status" value="1"/>
</dbReference>
<proteinExistence type="predicted"/>
<feature type="compositionally biased region" description="Low complexity" evidence="3">
    <location>
        <begin position="77"/>
        <end position="92"/>
    </location>
</feature>
<dbReference type="AlphaFoldDB" id="A0AAD3CS18"/>
<feature type="compositionally biased region" description="Basic and acidic residues" evidence="3">
    <location>
        <begin position="928"/>
        <end position="957"/>
    </location>
</feature>
<evidence type="ECO:0000256" key="1">
    <source>
        <dbReference type="ARBA" id="ARBA00022737"/>
    </source>
</evidence>
<feature type="region of interest" description="Disordered" evidence="3">
    <location>
        <begin position="928"/>
        <end position="1021"/>
    </location>
</feature>
<dbReference type="PANTHER" id="PTHR24153">
    <property type="entry name" value="ESPIN"/>
    <property type="match status" value="1"/>
</dbReference>
<feature type="compositionally biased region" description="Low complexity" evidence="3">
    <location>
        <begin position="12"/>
        <end position="24"/>
    </location>
</feature>
<accession>A0AAD3CS18</accession>
<dbReference type="GO" id="GO:0051015">
    <property type="term" value="F:actin filament binding"/>
    <property type="evidence" value="ECO:0007669"/>
    <property type="project" value="TreeGrafter"/>
</dbReference>
<evidence type="ECO:0000313" key="5">
    <source>
        <dbReference type="Proteomes" id="UP001054902"/>
    </source>
</evidence>
<keyword evidence="2" id="KW-0040">ANK repeat</keyword>
<dbReference type="Proteomes" id="UP001054902">
    <property type="component" value="Unassembled WGS sequence"/>
</dbReference>
<evidence type="ECO:0000256" key="3">
    <source>
        <dbReference type="SAM" id="MobiDB-lite"/>
    </source>
</evidence>
<feature type="region of interest" description="Disordered" evidence="3">
    <location>
        <begin position="404"/>
        <end position="436"/>
    </location>
</feature>
<dbReference type="InterPro" id="IPR036770">
    <property type="entry name" value="Ankyrin_rpt-contain_sf"/>
</dbReference>
<comment type="caution">
    <text evidence="4">The sequence shown here is derived from an EMBL/GenBank/DDBJ whole genome shotgun (WGS) entry which is preliminary data.</text>
</comment>
<feature type="compositionally biased region" description="Polar residues" evidence="3">
    <location>
        <begin position="221"/>
        <end position="240"/>
    </location>
</feature>
<dbReference type="SMART" id="SM00248">
    <property type="entry name" value="ANK"/>
    <property type="match status" value="5"/>
</dbReference>
<dbReference type="EMBL" id="BLLK01000045">
    <property type="protein sequence ID" value="GFH51147.1"/>
    <property type="molecule type" value="Genomic_DNA"/>
</dbReference>
<gene>
    <name evidence="4" type="ORF">CTEN210_07623</name>
</gene>
<reference evidence="4 5" key="1">
    <citation type="journal article" date="2021" name="Sci. Rep.">
        <title>The genome of the diatom Chaetoceros tenuissimus carries an ancient integrated fragment of an extant virus.</title>
        <authorList>
            <person name="Hongo Y."/>
            <person name="Kimura K."/>
            <person name="Takaki Y."/>
            <person name="Yoshida Y."/>
            <person name="Baba S."/>
            <person name="Kobayashi G."/>
            <person name="Nagasaki K."/>
            <person name="Hano T."/>
            <person name="Tomaru Y."/>
        </authorList>
    </citation>
    <scope>NUCLEOTIDE SEQUENCE [LARGE SCALE GENOMIC DNA]</scope>
    <source>
        <strain evidence="4 5">NIES-3715</strain>
    </source>
</reference>
<feature type="compositionally biased region" description="Polar residues" evidence="3">
    <location>
        <begin position="137"/>
        <end position="157"/>
    </location>
</feature>
<protein>
    <recommendedName>
        <fullName evidence="6">ANK_REP_REGION domain-containing protein</fullName>
    </recommendedName>
</protein>
<dbReference type="Pfam" id="PF12796">
    <property type="entry name" value="Ank_2"/>
    <property type="match status" value="1"/>
</dbReference>
<feature type="region of interest" description="Disordered" evidence="3">
    <location>
        <begin position="202"/>
        <end position="249"/>
    </location>
</feature>
<evidence type="ECO:0000256" key="2">
    <source>
        <dbReference type="ARBA" id="ARBA00023043"/>
    </source>
</evidence>
<name>A0AAD3CS18_9STRA</name>
<dbReference type="GO" id="GO:0005737">
    <property type="term" value="C:cytoplasm"/>
    <property type="evidence" value="ECO:0007669"/>
    <property type="project" value="TreeGrafter"/>
</dbReference>
<dbReference type="GO" id="GO:0051017">
    <property type="term" value="P:actin filament bundle assembly"/>
    <property type="evidence" value="ECO:0007669"/>
    <property type="project" value="TreeGrafter"/>
</dbReference>
<evidence type="ECO:0000313" key="4">
    <source>
        <dbReference type="EMBL" id="GFH51147.1"/>
    </source>
</evidence>
<dbReference type="InterPro" id="IPR002110">
    <property type="entry name" value="Ankyrin_rpt"/>
</dbReference>